<feature type="transmembrane region" description="Helical" evidence="9">
    <location>
        <begin position="155"/>
        <end position="175"/>
    </location>
</feature>
<evidence type="ECO:0000256" key="5">
    <source>
        <dbReference type="ARBA" id="ARBA00022692"/>
    </source>
</evidence>
<dbReference type="PANTHER" id="PTHR13121:SF0">
    <property type="entry name" value="PHOSPHATIDYLINOSITOL GLYCAN ANCHOR BIOSYNTHESIS CLASS U PROTEIN"/>
    <property type="match status" value="1"/>
</dbReference>
<dbReference type="EMBL" id="MU790616">
    <property type="protein sequence ID" value="KAJ3996354.1"/>
    <property type="molecule type" value="Genomic_DNA"/>
</dbReference>
<proteinExistence type="inferred from homology"/>
<keyword evidence="7 9" id="KW-1133">Transmembrane helix</keyword>
<evidence type="ECO:0000256" key="4">
    <source>
        <dbReference type="ARBA" id="ARBA00022502"/>
    </source>
</evidence>
<comment type="caution">
    <text evidence="10">The sequence shown here is derived from an EMBL/GenBank/DDBJ whole genome shotgun (WGS) entry which is preliminary data.</text>
</comment>
<gene>
    <name evidence="10" type="ORF">F5050DRAFT_1760028</name>
</gene>
<dbReference type="InterPro" id="IPR009600">
    <property type="entry name" value="PIG-U"/>
</dbReference>
<evidence type="ECO:0000256" key="6">
    <source>
        <dbReference type="ARBA" id="ARBA00022824"/>
    </source>
</evidence>
<evidence type="ECO:0000256" key="3">
    <source>
        <dbReference type="ARBA" id="ARBA00010026"/>
    </source>
</evidence>
<evidence type="ECO:0000256" key="1">
    <source>
        <dbReference type="ARBA" id="ARBA00004477"/>
    </source>
</evidence>
<evidence type="ECO:0000256" key="8">
    <source>
        <dbReference type="ARBA" id="ARBA00023136"/>
    </source>
</evidence>
<feature type="transmembrane region" description="Helical" evidence="9">
    <location>
        <begin position="338"/>
        <end position="366"/>
    </location>
</feature>
<evidence type="ECO:0000256" key="9">
    <source>
        <dbReference type="SAM" id="Phobius"/>
    </source>
</evidence>
<sequence length="501" mass="56316">MHWLSCRKTITLCIVFRVLFALGLDFYLSPPTSYAYYADNGDKVVEFINTGPGLLSASSPLTLYANLKESLWLYQRGMDPYGSGIGQVGVSPLYLAFSFFPTIAESGPLKTQLLSKLFGIFLWTAPDAFSAWFLVRIWKARASSRTSTNSSSSSITFVLPLIYLLSPYVILSSLARSTSVWENAILLGAIAWACESESEFKTKPKLNNSNSKSKSKSLLFLALRVHLSLDALILLPPLILILLGSPESRLAEPGPFALYVAKRRSVKKQPEEKLPNEPAENHLRSTILRAALNVLFEFMVYWTALALISTLIVGHWRWMSTTWGTSLSLPSMTPNPGLWWYFFTEMFDHFRPFFLVVFNVHLLMYVAPICIKFQHDPLYALFILVGILATFKSYPTLSDHGLFIAFWGIFPEVYPYLRHPFPTTLVLIHSALLQPLFAHLWLSHGTGNANFYYASTLVGACAGGMAIVDAVWAGLRIALERHGKRELKFVEGEEREIVTQQ</sequence>
<comment type="pathway">
    <text evidence="2">Glycolipid biosynthesis; glycosylphosphatidylinositol-anchor biosynthesis.</text>
</comment>
<keyword evidence="4" id="KW-0337">GPI-anchor biosynthesis</keyword>
<evidence type="ECO:0000256" key="7">
    <source>
        <dbReference type="ARBA" id="ARBA00022989"/>
    </source>
</evidence>
<feature type="transmembrane region" description="Helical" evidence="9">
    <location>
        <begin position="378"/>
        <end position="394"/>
    </location>
</feature>
<name>A0ABQ8QD52_9AGAR</name>
<dbReference type="Pfam" id="PF06728">
    <property type="entry name" value="PIG-U"/>
    <property type="match status" value="1"/>
</dbReference>
<organism evidence="10 11">
    <name type="scientific">Lentinula boryana</name>
    <dbReference type="NCBI Taxonomy" id="40481"/>
    <lineage>
        <taxon>Eukaryota</taxon>
        <taxon>Fungi</taxon>
        <taxon>Dikarya</taxon>
        <taxon>Basidiomycota</taxon>
        <taxon>Agaricomycotina</taxon>
        <taxon>Agaricomycetes</taxon>
        <taxon>Agaricomycetidae</taxon>
        <taxon>Agaricales</taxon>
        <taxon>Marasmiineae</taxon>
        <taxon>Omphalotaceae</taxon>
        <taxon>Lentinula</taxon>
    </lineage>
</organism>
<feature type="transmembrane region" description="Helical" evidence="9">
    <location>
        <begin position="9"/>
        <end position="28"/>
    </location>
</feature>
<evidence type="ECO:0000256" key="2">
    <source>
        <dbReference type="ARBA" id="ARBA00004687"/>
    </source>
</evidence>
<feature type="transmembrane region" description="Helical" evidence="9">
    <location>
        <begin position="117"/>
        <end position="135"/>
    </location>
</feature>
<evidence type="ECO:0000313" key="10">
    <source>
        <dbReference type="EMBL" id="KAJ3996354.1"/>
    </source>
</evidence>
<protein>
    <submittedName>
        <fullName evidence="10">PIG-U-domain-containing protein</fullName>
    </submittedName>
</protein>
<accession>A0ABQ8QD52</accession>
<keyword evidence="8 9" id="KW-0472">Membrane</keyword>
<comment type="subcellular location">
    <subcellularLocation>
        <location evidence="1">Endoplasmic reticulum membrane</location>
        <topology evidence="1">Multi-pass membrane protein</topology>
    </subcellularLocation>
</comment>
<evidence type="ECO:0000313" key="11">
    <source>
        <dbReference type="Proteomes" id="UP001163828"/>
    </source>
</evidence>
<keyword evidence="6" id="KW-0256">Endoplasmic reticulum</keyword>
<keyword evidence="11" id="KW-1185">Reference proteome</keyword>
<feature type="transmembrane region" description="Helical" evidence="9">
    <location>
        <begin position="218"/>
        <end position="243"/>
    </location>
</feature>
<dbReference type="PANTHER" id="PTHR13121">
    <property type="entry name" value="GPI TRANSAMIDASE COMPONENT PIG-U"/>
    <property type="match status" value="1"/>
</dbReference>
<feature type="transmembrane region" description="Helical" evidence="9">
    <location>
        <begin position="294"/>
        <end position="318"/>
    </location>
</feature>
<reference evidence="10" key="1">
    <citation type="submission" date="2022-08" db="EMBL/GenBank/DDBJ databases">
        <authorList>
            <consortium name="DOE Joint Genome Institute"/>
            <person name="Min B."/>
            <person name="Riley R."/>
            <person name="Sierra-Patev S."/>
            <person name="Naranjo-Ortiz M."/>
            <person name="Looney B."/>
            <person name="Konkel Z."/>
            <person name="Slot J.C."/>
            <person name="Sakamoto Y."/>
            <person name="Steenwyk J.L."/>
            <person name="Rokas A."/>
            <person name="Carro J."/>
            <person name="Camarero S."/>
            <person name="Ferreira P."/>
            <person name="Molpeceres G."/>
            <person name="Ruiz-Duenas F.J."/>
            <person name="Serrano A."/>
            <person name="Henrissat B."/>
            <person name="Drula E."/>
            <person name="Hughes K.W."/>
            <person name="Mata J.L."/>
            <person name="Ishikawa N.K."/>
            <person name="Vargas-Isla R."/>
            <person name="Ushijima S."/>
            <person name="Smith C.A."/>
            <person name="Ahrendt S."/>
            <person name="Andreopoulos W."/>
            <person name="He G."/>
            <person name="Labutti K."/>
            <person name="Lipzen A."/>
            <person name="Ng V."/>
            <person name="Sandor L."/>
            <person name="Barry K."/>
            <person name="Martinez A.T."/>
            <person name="Xiao Y."/>
            <person name="Gibbons J.G."/>
            <person name="Terashima K."/>
            <person name="Hibbett D.S."/>
            <person name="Grigoriev I.V."/>
        </authorList>
    </citation>
    <scope>NUCLEOTIDE SEQUENCE</scope>
    <source>
        <strain evidence="10">TFB10827</strain>
    </source>
</reference>
<comment type="similarity">
    <text evidence="3">Belongs to the PIGU family.</text>
</comment>
<keyword evidence="5 9" id="KW-0812">Transmembrane</keyword>
<dbReference type="Proteomes" id="UP001163828">
    <property type="component" value="Unassembled WGS sequence"/>
</dbReference>
<feature type="transmembrane region" description="Helical" evidence="9">
    <location>
        <begin position="454"/>
        <end position="475"/>
    </location>
</feature>